<keyword evidence="3" id="KW-1185">Reference proteome</keyword>
<reference evidence="2 3" key="1">
    <citation type="submission" date="2021-03" db="EMBL/GenBank/DDBJ databases">
        <title>Complete Genome Sequences of Two Lysobacter Strains Isolated from Sea Water (Lysobacter caseinilyticus) and Soil (Lysobacter helvus) in South Korea.</title>
        <authorList>
            <person name="Watanabe Y."/>
            <person name="Arakawa K."/>
        </authorList>
    </citation>
    <scope>NUCLEOTIDE SEQUENCE [LARGE SCALE GENOMIC DNA]</scope>
    <source>
        <strain evidence="2 3">KVB24</strain>
    </source>
</reference>
<dbReference type="Proteomes" id="UP000681317">
    <property type="component" value="Chromosome"/>
</dbReference>
<evidence type="ECO:0008006" key="4">
    <source>
        <dbReference type="Google" id="ProtNLM"/>
    </source>
</evidence>
<gene>
    <name evidence="2" type="ORF">LYSCAS_13630</name>
</gene>
<accession>A0ABN6FTR6</accession>
<dbReference type="EMBL" id="AP024545">
    <property type="protein sequence ID" value="BCT92339.1"/>
    <property type="molecule type" value="Genomic_DNA"/>
</dbReference>
<dbReference type="Pfam" id="PF13698">
    <property type="entry name" value="DUF4156"/>
    <property type="match status" value="1"/>
</dbReference>
<dbReference type="PROSITE" id="PS51257">
    <property type="entry name" value="PROKAR_LIPOPROTEIN"/>
    <property type="match status" value="1"/>
</dbReference>
<sequence>MMRPAIGLVLAVVLSSCTWVHMAPGASAVKVVTGPPAGCQNRGEVEVSVKDSVAFYDRNALRVQEELETLARNEAPGLGANTVQPLAPPKEGSQRYAAWKCR</sequence>
<organism evidence="2 3">
    <name type="scientific">Noviluteimonas caseinilytica</name>
    <dbReference type="NCBI Taxonomy" id="2675101"/>
    <lineage>
        <taxon>Bacteria</taxon>
        <taxon>Pseudomonadati</taxon>
        <taxon>Pseudomonadota</taxon>
        <taxon>Gammaproteobacteria</taxon>
        <taxon>Lysobacterales</taxon>
        <taxon>Lysobacteraceae</taxon>
        <taxon>Noviluteimonas</taxon>
    </lineage>
</organism>
<dbReference type="InterPro" id="IPR025294">
    <property type="entry name" value="DUF4156"/>
</dbReference>
<evidence type="ECO:0000313" key="3">
    <source>
        <dbReference type="Proteomes" id="UP000681317"/>
    </source>
</evidence>
<keyword evidence="1" id="KW-0732">Signal</keyword>
<feature type="signal peptide" evidence="1">
    <location>
        <begin position="1"/>
        <end position="22"/>
    </location>
</feature>
<evidence type="ECO:0000256" key="1">
    <source>
        <dbReference type="SAM" id="SignalP"/>
    </source>
</evidence>
<name>A0ABN6FTR6_9GAMM</name>
<feature type="chain" id="PRO_5047203962" description="DUF4156 domain-containing protein" evidence="1">
    <location>
        <begin position="23"/>
        <end position="102"/>
    </location>
</feature>
<evidence type="ECO:0000313" key="2">
    <source>
        <dbReference type="EMBL" id="BCT92339.1"/>
    </source>
</evidence>
<protein>
    <recommendedName>
        <fullName evidence="4">DUF4156 domain-containing protein</fullName>
    </recommendedName>
</protein>
<proteinExistence type="predicted"/>